<accession>A0A1I4V8Z3</accession>
<protein>
    <submittedName>
        <fullName evidence="1">Uncharacterized protein</fullName>
    </submittedName>
</protein>
<dbReference type="AlphaFoldDB" id="A0A1I4V8Z3"/>
<name>A0A1I4V8Z3_9GAMM</name>
<keyword evidence="2" id="KW-1185">Reference proteome</keyword>
<proteinExistence type="predicted"/>
<dbReference type="Pfam" id="PF19662">
    <property type="entry name" value="DUF6165"/>
    <property type="match status" value="1"/>
</dbReference>
<dbReference type="InterPro" id="IPR046163">
    <property type="entry name" value="DUF6165"/>
</dbReference>
<organism evidence="1 2">
    <name type="scientific">Dokdonella immobilis</name>
    <dbReference type="NCBI Taxonomy" id="578942"/>
    <lineage>
        <taxon>Bacteria</taxon>
        <taxon>Pseudomonadati</taxon>
        <taxon>Pseudomonadota</taxon>
        <taxon>Gammaproteobacteria</taxon>
        <taxon>Lysobacterales</taxon>
        <taxon>Rhodanobacteraceae</taxon>
        <taxon>Dokdonella</taxon>
    </lineage>
</organism>
<evidence type="ECO:0000313" key="2">
    <source>
        <dbReference type="Proteomes" id="UP000198575"/>
    </source>
</evidence>
<dbReference type="RefSeq" id="WP_092404030.1">
    <property type="nucleotide sequence ID" value="NZ_FOVF01000001.1"/>
</dbReference>
<gene>
    <name evidence="1" type="ORF">SAMN05216289_101224</name>
</gene>
<dbReference type="STRING" id="578942.SAMN05216289_101224"/>
<dbReference type="Proteomes" id="UP000198575">
    <property type="component" value="Unassembled WGS sequence"/>
</dbReference>
<reference evidence="1 2" key="1">
    <citation type="submission" date="2016-10" db="EMBL/GenBank/DDBJ databases">
        <authorList>
            <person name="de Groot N.N."/>
        </authorList>
    </citation>
    <scope>NUCLEOTIDE SEQUENCE [LARGE SCALE GENOMIC DNA]</scope>
    <source>
        <strain evidence="1 2">CGMCC 1.7659</strain>
    </source>
</reference>
<sequence length="130" mass="14911">MSQIAVPVSYGELIDKITILEIKAERIGNPEKLANVRTELDLLTRTWSADAHSAIDIAAERAKLKAVNEALWDIEDHIRVKEKAKAFDSEFVELARAVYFRNDDRAAYKREINEKLGSTLVEEKSYENYR</sequence>
<dbReference type="EMBL" id="FOVF01000001">
    <property type="protein sequence ID" value="SFM97625.1"/>
    <property type="molecule type" value="Genomic_DNA"/>
</dbReference>
<dbReference type="OrthoDB" id="9155693at2"/>
<evidence type="ECO:0000313" key="1">
    <source>
        <dbReference type="EMBL" id="SFM97625.1"/>
    </source>
</evidence>